<feature type="domain" description="HpcH/HpaI aldolase/citrate lyase" evidence="4">
    <location>
        <begin position="63"/>
        <end position="244"/>
    </location>
</feature>
<keyword evidence="6" id="KW-1185">Reference proteome</keyword>
<sequence length="299" mass="31658">MAHNSESSNNGHYNSPQAASFNNNLSRQAAKGKLCTASSLLLSPFFVTSVMSLGVRLISGVEIVEIACKAGFDSLFIDLEHSTLSLEATGQICRASKMAGISAFIRVPAECGDGYVQRALGSGGDGIIVPHVQTVEDVRTAIAMAKYPPLGSRSITPHLLISRSAKSPLRAAEVLKEHEVILMVMIETVEALSNIDAIAAEPGLDVLQIGSMDMSMSLGILGQWDDPLYQDVLITVSRAAKKHGKLWGISGLPSRADIWNYAAVELGASFIVSSYDVNLLNQAAAANYKLIREAGGGAS</sequence>
<evidence type="ECO:0000256" key="2">
    <source>
        <dbReference type="ARBA" id="ARBA00022723"/>
    </source>
</evidence>
<protein>
    <recommendedName>
        <fullName evidence="4">HpcH/HpaI aldolase/citrate lyase domain-containing protein</fullName>
    </recommendedName>
</protein>
<name>A0A2T3AV54_AMORE</name>
<dbReference type="Proteomes" id="UP000241818">
    <property type="component" value="Unassembled WGS sequence"/>
</dbReference>
<comment type="similarity">
    <text evidence="1">Belongs to the HpcH/HpaI aldolase family.</text>
</comment>
<evidence type="ECO:0000256" key="1">
    <source>
        <dbReference type="ARBA" id="ARBA00005568"/>
    </source>
</evidence>
<keyword evidence="2" id="KW-0479">Metal-binding</keyword>
<dbReference type="InterPro" id="IPR015813">
    <property type="entry name" value="Pyrv/PenolPyrv_kinase-like_dom"/>
</dbReference>
<dbReference type="RefSeq" id="XP_024718549.1">
    <property type="nucleotide sequence ID" value="XM_024864545.1"/>
</dbReference>
<evidence type="ECO:0000313" key="6">
    <source>
        <dbReference type="Proteomes" id="UP000241818"/>
    </source>
</evidence>
<dbReference type="OrthoDB" id="1621678at2759"/>
<dbReference type="InterPro" id="IPR005000">
    <property type="entry name" value="Aldolase/citrate-lyase_domain"/>
</dbReference>
<dbReference type="PANTHER" id="PTHR30502">
    <property type="entry name" value="2-KETO-3-DEOXY-L-RHAMNONATE ALDOLASE"/>
    <property type="match status" value="1"/>
</dbReference>
<dbReference type="InParanoid" id="A0A2T3AV54"/>
<dbReference type="Gene3D" id="3.20.20.60">
    <property type="entry name" value="Phosphoenolpyruvate-binding domains"/>
    <property type="match status" value="1"/>
</dbReference>
<dbReference type="InterPro" id="IPR050251">
    <property type="entry name" value="HpcH-HpaI_aldolase"/>
</dbReference>
<evidence type="ECO:0000259" key="4">
    <source>
        <dbReference type="Pfam" id="PF03328"/>
    </source>
</evidence>
<dbReference type="Pfam" id="PF03328">
    <property type="entry name" value="HpcH_HpaI"/>
    <property type="match status" value="1"/>
</dbReference>
<organism evidence="5 6">
    <name type="scientific">Amorphotheca resinae ATCC 22711</name>
    <dbReference type="NCBI Taxonomy" id="857342"/>
    <lineage>
        <taxon>Eukaryota</taxon>
        <taxon>Fungi</taxon>
        <taxon>Dikarya</taxon>
        <taxon>Ascomycota</taxon>
        <taxon>Pezizomycotina</taxon>
        <taxon>Leotiomycetes</taxon>
        <taxon>Helotiales</taxon>
        <taxon>Amorphothecaceae</taxon>
        <taxon>Amorphotheca</taxon>
    </lineage>
</organism>
<dbReference type="GO" id="GO:0046872">
    <property type="term" value="F:metal ion binding"/>
    <property type="evidence" value="ECO:0007669"/>
    <property type="project" value="UniProtKB-KW"/>
</dbReference>
<dbReference type="EMBL" id="KZ679015">
    <property type="protein sequence ID" value="PSS12551.1"/>
    <property type="molecule type" value="Genomic_DNA"/>
</dbReference>
<proteinExistence type="inferred from homology"/>
<dbReference type="GO" id="GO:0016832">
    <property type="term" value="F:aldehyde-lyase activity"/>
    <property type="evidence" value="ECO:0007669"/>
    <property type="project" value="TreeGrafter"/>
</dbReference>
<dbReference type="SUPFAM" id="SSF51621">
    <property type="entry name" value="Phosphoenolpyruvate/pyruvate domain"/>
    <property type="match status" value="1"/>
</dbReference>
<evidence type="ECO:0000256" key="3">
    <source>
        <dbReference type="ARBA" id="ARBA00023239"/>
    </source>
</evidence>
<dbReference type="InterPro" id="IPR040442">
    <property type="entry name" value="Pyrv_kinase-like_dom_sf"/>
</dbReference>
<gene>
    <name evidence="5" type="ORF">M430DRAFT_21628</name>
</gene>
<keyword evidence="3" id="KW-0456">Lyase</keyword>
<reference evidence="5 6" key="1">
    <citation type="journal article" date="2018" name="New Phytol.">
        <title>Comparative genomics and transcriptomics depict ericoid mycorrhizal fungi as versatile saprotrophs and plant mutualists.</title>
        <authorList>
            <person name="Martino E."/>
            <person name="Morin E."/>
            <person name="Grelet G.A."/>
            <person name="Kuo A."/>
            <person name="Kohler A."/>
            <person name="Daghino S."/>
            <person name="Barry K.W."/>
            <person name="Cichocki N."/>
            <person name="Clum A."/>
            <person name="Dockter R.B."/>
            <person name="Hainaut M."/>
            <person name="Kuo R.C."/>
            <person name="LaButti K."/>
            <person name="Lindahl B.D."/>
            <person name="Lindquist E.A."/>
            <person name="Lipzen A."/>
            <person name="Khouja H.R."/>
            <person name="Magnuson J."/>
            <person name="Murat C."/>
            <person name="Ohm R.A."/>
            <person name="Singer S.W."/>
            <person name="Spatafora J.W."/>
            <person name="Wang M."/>
            <person name="Veneault-Fourrey C."/>
            <person name="Henrissat B."/>
            <person name="Grigoriev I.V."/>
            <person name="Martin F.M."/>
            <person name="Perotto S."/>
        </authorList>
    </citation>
    <scope>NUCLEOTIDE SEQUENCE [LARGE SCALE GENOMIC DNA]</scope>
    <source>
        <strain evidence="5 6">ATCC 22711</strain>
    </source>
</reference>
<dbReference type="AlphaFoldDB" id="A0A2T3AV54"/>
<dbReference type="STRING" id="857342.A0A2T3AV54"/>
<evidence type="ECO:0000313" key="5">
    <source>
        <dbReference type="EMBL" id="PSS12551.1"/>
    </source>
</evidence>
<dbReference type="GeneID" id="36572626"/>
<dbReference type="GO" id="GO:0005737">
    <property type="term" value="C:cytoplasm"/>
    <property type="evidence" value="ECO:0007669"/>
    <property type="project" value="TreeGrafter"/>
</dbReference>
<dbReference type="PANTHER" id="PTHR30502:SF0">
    <property type="entry name" value="PHOSPHOENOLPYRUVATE CARBOXYLASE FAMILY PROTEIN"/>
    <property type="match status" value="1"/>
</dbReference>
<accession>A0A2T3AV54</accession>